<reference evidence="1" key="1">
    <citation type="journal article" date="2015" name="J. Infect. Dis.">
        <title>Parallel Epidemics of Community-Associated Methicillin-Resistant Staphylococcus aureus USA300 Infection in North and South America.</title>
        <authorList>
            <person name="Planet P.J."/>
            <person name="Diaz L."/>
            <person name="Kolokotronis S.O."/>
            <person name="Narechania A."/>
            <person name="Reyes J."/>
            <person name="Xing G."/>
            <person name="Rincon S."/>
            <person name="Smith H."/>
            <person name="Panesso D."/>
            <person name="Ryan C."/>
            <person name="Smith D.P."/>
            <person name="Guzman M."/>
            <person name="Zurita J."/>
            <person name="Sebra R."/>
            <person name="Deikus G."/>
            <person name="Nolan R.L."/>
            <person name="Tenover F.C."/>
            <person name="Weinstock G.M."/>
            <person name="Robinson D.A."/>
            <person name="Arias C.A."/>
        </authorList>
    </citation>
    <scope>NUCLEOTIDE SEQUENCE</scope>
    <source>
        <strain evidence="1">CA15</strain>
        <strain evidence="3">M121</strain>
    </source>
</reference>
<dbReference type="Proteomes" id="UP000052129">
    <property type="component" value="Unassembled WGS sequence"/>
</dbReference>
<proteinExistence type="predicted"/>
<dbReference type="AlphaFoldDB" id="A0A2C9THL2"/>
<dbReference type="EMBL" id="LALQ01000021">
    <property type="protein sequence ID" value="KMR57477.1"/>
    <property type="molecule type" value="Genomic_DNA"/>
</dbReference>
<dbReference type="EMBL" id="LALJ01000121">
    <property type="protein sequence ID" value="KMR33674.1"/>
    <property type="molecule type" value="Genomic_DNA"/>
</dbReference>
<reference evidence="4" key="3">
    <citation type="journal article" date="2016" name="J. Infect. Dis.">
        <title>Comparative Genomics of Community-Associated Methicillin-Resistant Staphylococcus aureus Shows the Emergence of Clone ST8-USA300 in Geneva, Switzerland.</title>
        <authorList>
            <person name="Von Dach E."/>
            <person name="Diene S.M."/>
            <person name="Fankhauser C."/>
            <person name="Schrenzel J."/>
            <person name="Harbarth S."/>
            <person name="Francois P."/>
        </authorList>
    </citation>
    <scope>NUCLEOTIDE SEQUENCE</scope>
    <source>
        <strain evidence="4">MRSA_S26</strain>
    </source>
</reference>
<accession>A0A1E8XBT9</accession>
<organism evidence="1">
    <name type="scientific">Staphylococcus aureus</name>
    <dbReference type="NCBI Taxonomy" id="1280"/>
    <lineage>
        <taxon>Bacteria</taxon>
        <taxon>Bacillati</taxon>
        <taxon>Bacillota</taxon>
        <taxon>Bacilli</taxon>
        <taxon>Bacillales</taxon>
        <taxon>Staphylococcaceae</taxon>
        <taxon>Staphylococcus</taxon>
    </lineage>
</organism>
<evidence type="ECO:0000313" key="1">
    <source>
        <dbReference type="EMBL" id="KMR33674.1"/>
    </source>
</evidence>
<evidence type="ECO:0000313" key="3">
    <source>
        <dbReference type="EMBL" id="KMR57477.1"/>
    </source>
</evidence>
<protein>
    <submittedName>
        <fullName evidence="1">NADH dehydrogenase</fullName>
    </submittedName>
</protein>
<dbReference type="EMBL" id="LFVP01000003">
    <property type="protein sequence ID" value="KSA80349.1"/>
    <property type="molecule type" value="Genomic_DNA"/>
</dbReference>
<name>A0A2C9THL2_STAAU</name>
<reference evidence="4" key="2">
    <citation type="submission" date="2015-06" db="EMBL/GenBank/DDBJ databases">
        <authorList>
            <person name="Diene S.M."/>
            <person name="Von Dach E."/>
            <person name="Fankhauser C."/>
            <person name="Schrenzel J."/>
            <person name="Harbarth S."/>
            <person name="Francois P."/>
        </authorList>
    </citation>
    <scope>NUCLEOTIDE SEQUENCE</scope>
    <source>
        <strain evidence="4">MRSA_S26</strain>
    </source>
</reference>
<sequence length="37" mass="4503">MFIVIKNTKVIILKNKIFVFEQSIKKHNEMMYIELCD</sequence>
<dbReference type="EMBL" id="LALJ01000031">
    <property type="protein sequence ID" value="KMR35694.1"/>
    <property type="molecule type" value="Genomic_DNA"/>
</dbReference>
<accession>A0A2C9THL2</accession>
<comment type="caution">
    <text evidence="1">The sequence shown here is derived from an EMBL/GenBank/DDBJ whole genome shotgun (WGS) entry which is preliminary data.</text>
</comment>
<evidence type="ECO:0000313" key="2">
    <source>
        <dbReference type="EMBL" id="KMR35694.1"/>
    </source>
</evidence>
<evidence type="ECO:0000313" key="4">
    <source>
        <dbReference type="EMBL" id="KSA80349.1"/>
    </source>
</evidence>
<gene>
    <name evidence="4" type="ORF">ACR79_06050</name>
    <name evidence="3" type="ORF">EP54_06480</name>
    <name evidence="2" type="ORF">EQ90_12300</name>
    <name evidence="1" type="ORF">EQ90_14760</name>
</gene>